<sequence length="182" mass="19563">MTPCRVTWCRVSTLFLVAILAPLAGAARAQQTTITTGFVVRMPMPLAAVPRTDPDRPTLVGHGLSFTRRGTPMAQPGRAGLLMECRQGTLELLALDLDWPPGSEPVGDVDVTVLLDQVASPERWRILGNAYAPPDPAALLERFRTARSFALQVRTSGGERELSFDLRGVSAAAGQLRANCAN</sequence>
<dbReference type="EMBL" id="JBHUIW010000023">
    <property type="protein sequence ID" value="MFD2184086.1"/>
    <property type="molecule type" value="Genomic_DNA"/>
</dbReference>
<reference evidence="3" key="1">
    <citation type="journal article" date="2019" name="Int. J. Syst. Evol. Microbiol.">
        <title>The Global Catalogue of Microorganisms (GCM) 10K type strain sequencing project: providing services to taxonomists for standard genome sequencing and annotation.</title>
        <authorList>
            <consortium name="The Broad Institute Genomics Platform"/>
            <consortium name="The Broad Institute Genome Sequencing Center for Infectious Disease"/>
            <person name="Wu L."/>
            <person name="Ma J."/>
        </authorList>
    </citation>
    <scope>NUCLEOTIDE SEQUENCE [LARGE SCALE GENOMIC DNA]</scope>
    <source>
        <strain evidence="3">CGMCC 1.6774</strain>
    </source>
</reference>
<organism evidence="2 3">
    <name type="scientific">Rhodoplanes azumiensis</name>
    <dbReference type="NCBI Taxonomy" id="1897628"/>
    <lineage>
        <taxon>Bacteria</taxon>
        <taxon>Pseudomonadati</taxon>
        <taxon>Pseudomonadota</taxon>
        <taxon>Alphaproteobacteria</taxon>
        <taxon>Hyphomicrobiales</taxon>
        <taxon>Nitrobacteraceae</taxon>
        <taxon>Rhodoplanes</taxon>
    </lineage>
</organism>
<evidence type="ECO:0000313" key="2">
    <source>
        <dbReference type="EMBL" id="MFD2184086.1"/>
    </source>
</evidence>
<proteinExistence type="predicted"/>
<comment type="caution">
    <text evidence="2">The sequence shown here is derived from an EMBL/GenBank/DDBJ whole genome shotgun (WGS) entry which is preliminary data.</text>
</comment>
<keyword evidence="1" id="KW-0732">Signal</keyword>
<accession>A0ABW5AQ41</accession>
<gene>
    <name evidence="2" type="ORF">ACFSOX_18180</name>
</gene>
<dbReference type="Proteomes" id="UP001597314">
    <property type="component" value="Unassembled WGS sequence"/>
</dbReference>
<feature type="chain" id="PRO_5046322836" evidence="1">
    <location>
        <begin position="27"/>
        <end position="182"/>
    </location>
</feature>
<dbReference type="RefSeq" id="WP_378479229.1">
    <property type="nucleotide sequence ID" value="NZ_JBHUIW010000023.1"/>
</dbReference>
<evidence type="ECO:0000313" key="3">
    <source>
        <dbReference type="Proteomes" id="UP001597314"/>
    </source>
</evidence>
<evidence type="ECO:0000256" key="1">
    <source>
        <dbReference type="SAM" id="SignalP"/>
    </source>
</evidence>
<feature type="signal peptide" evidence="1">
    <location>
        <begin position="1"/>
        <end position="26"/>
    </location>
</feature>
<name>A0ABW5AQ41_9BRAD</name>
<keyword evidence="3" id="KW-1185">Reference proteome</keyword>
<protein>
    <submittedName>
        <fullName evidence="2">Uncharacterized protein</fullName>
    </submittedName>
</protein>